<dbReference type="InterPro" id="IPR036188">
    <property type="entry name" value="FAD/NAD-bd_sf"/>
</dbReference>
<name>A0A7H1MZP6_9PROT</name>
<organism evidence="2 3">
    <name type="scientific">Defluviicoccus vanus</name>
    <dbReference type="NCBI Taxonomy" id="111831"/>
    <lineage>
        <taxon>Bacteria</taxon>
        <taxon>Pseudomonadati</taxon>
        <taxon>Pseudomonadota</taxon>
        <taxon>Alphaproteobacteria</taxon>
        <taxon>Rhodospirillales</taxon>
        <taxon>Rhodospirillaceae</taxon>
        <taxon>Defluviicoccus</taxon>
    </lineage>
</organism>
<dbReference type="Pfam" id="PF01593">
    <property type="entry name" value="Amino_oxidase"/>
    <property type="match status" value="1"/>
</dbReference>
<dbReference type="Proteomes" id="UP000516369">
    <property type="component" value="Chromosome"/>
</dbReference>
<dbReference type="SUPFAM" id="SSF51905">
    <property type="entry name" value="FAD/NAD(P)-binding domain"/>
    <property type="match status" value="1"/>
</dbReference>
<reference evidence="2 3" key="1">
    <citation type="submission" date="2020-05" db="EMBL/GenBank/DDBJ databases">
        <title>Complete closed genome sequence of Defluviicoccus vanus.</title>
        <authorList>
            <person name="Bessarab I."/>
            <person name="Arumugam K."/>
            <person name="Maszenan A.M."/>
            <person name="Seviour R.J."/>
            <person name="Williams R.B."/>
        </authorList>
    </citation>
    <scope>NUCLEOTIDE SEQUENCE [LARGE SCALE GENOMIC DNA]</scope>
    <source>
        <strain evidence="2 3">Ben 114</strain>
    </source>
</reference>
<dbReference type="PANTHER" id="PTHR42923:SF46">
    <property type="entry name" value="AMINE OXIDASE"/>
    <property type="match status" value="1"/>
</dbReference>
<dbReference type="EMBL" id="CP053923">
    <property type="protein sequence ID" value="QNT68932.1"/>
    <property type="molecule type" value="Genomic_DNA"/>
</dbReference>
<dbReference type="AlphaFoldDB" id="A0A7H1MZP6"/>
<dbReference type="Gene3D" id="3.90.660.20">
    <property type="entry name" value="Protoporphyrinogen oxidase, mitochondrial, domain 2"/>
    <property type="match status" value="1"/>
</dbReference>
<evidence type="ECO:0000313" key="2">
    <source>
        <dbReference type="EMBL" id="QNT68932.1"/>
    </source>
</evidence>
<dbReference type="RefSeq" id="WP_190262442.1">
    <property type="nucleotide sequence ID" value="NZ_CP053923.1"/>
</dbReference>
<dbReference type="KEGG" id="dvn:HQ394_05640"/>
<gene>
    <name evidence="2" type="ORF">HQ394_05640</name>
</gene>
<keyword evidence="3" id="KW-1185">Reference proteome</keyword>
<dbReference type="Gene3D" id="3.50.50.60">
    <property type="entry name" value="FAD/NAD(P)-binding domain"/>
    <property type="match status" value="1"/>
</dbReference>
<proteinExistence type="predicted"/>
<protein>
    <submittedName>
        <fullName evidence="2">FAD-dependent oxidoreductase</fullName>
    </submittedName>
</protein>
<dbReference type="InterPro" id="IPR002937">
    <property type="entry name" value="Amino_oxidase"/>
</dbReference>
<dbReference type="Gene3D" id="1.10.3110.10">
    <property type="entry name" value="protoporphyrinogen ix oxidase, domain 3"/>
    <property type="match status" value="1"/>
</dbReference>
<dbReference type="GO" id="GO:0016491">
    <property type="term" value="F:oxidoreductase activity"/>
    <property type="evidence" value="ECO:0007669"/>
    <property type="project" value="InterPro"/>
</dbReference>
<dbReference type="InterPro" id="IPR050464">
    <property type="entry name" value="Zeta_carotene_desat/Oxidored"/>
</dbReference>
<sequence>MTDAASNDRRTQRWAVIGGGLLGLTLAHRLAQAGQQVSVIEAAPELGGLAAAWRLGDVVWDRHYHVIMLSDQSLRRILAELDLEQELLFDTTQTGFYTGRGFYRMSSAIDYLRFPPLSLIDKVRLAFTLFYVSRIKDGRSLEQIPLAAWLERLSGRRVFAQIWRPLLAAKMGDNYRIASASFIWSYVARIYAARRGGMKTEKFGYIPGGYRRILDRFAERLTAAGVSIRLASPVEAIERQADGVHVRTADGEDCFDQVVVTAAGPQAARMCPGLSEDERQRLNGIVYQGIICPSCLLDRKLAGYYLTYITDPTIPFTAIVEMSSLVNAKAEFDGLSLVYLPRYVTADDAFWQYDDTEIRRRFIAGLQQVYPDLTEANIKAFQVSRVRQVYAISTLGYSDRLPPMITSVPGLAIVNSAHIVNGTLAVNETVALGERAIPVLLAAADAQPAVQPQLEIAE</sequence>
<feature type="domain" description="Amine oxidase" evidence="1">
    <location>
        <begin position="23"/>
        <end position="419"/>
    </location>
</feature>
<accession>A0A7H1MZP6</accession>
<dbReference type="NCBIfam" id="NF005560">
    <property type="entry name" value="PRK07233.1"/>
    <property type="match status" value="1"/>
</dbReference>
<dbReference type="PANTHER" id="PTHR42923">
    <property type="entry name" value="PROTOPORPHYRINOGEN OXIDASE"/>
    <property type="match status" value="1"/>
</dbReference>
<evidence type="ECO:0000259" key="1">
    <source>
        <dbReference type="Pfam" id="PF01593"/>
    </source>
</evidence>
<evidence type="ECO:0000313" key="3">
    <source>
        <dbReference type="Proteomes" id="UP000516369"/>
    </source>
</evidence>